<dbReference type="Gene3D" id="3.10.20.30">
    <property type="match status" value="1"/>
</dbReference>
<evidence type="ECO:0000256" key="2">
    <source>
        <dbReference type="ARBA" id="ARBA00024200"/>
    </source>
</evidence>
<dbReference type="Proteomes" id="UP000831537">
    <property type="component" value="Chromosome"/>
</dbReference>
<dbReference type="CDD" id="cd00754">
    <property type="entry name" value="Ubl_MoaD"/>
    <property type="match status" value="1"/>
</dbReference>
<keyword evidence="1" id="KW-0547">Nucleotide-binding</keyword>
<dbReference type="InterPro" id="IPR016155">
    <property type="entry name" value="Mopterin_synth/thiamin_S_b"/>
</dbReference>
<organism evidence="4 5">
    <name type="scientific">Gracilibacillus salinarum</name>
    <dbReference type="NCBI Taxonomy" id="2932255"/>
    <lineage>
        <taxon>Bacteria</taxon>
        <taxon>Bacillati</taxon>
        <taxon>Bacillota</taxon>
        <taxon>Bacilli</taxon>
        <taxon>Bacillales</taxon>
        <taxon>Bacillaceae</taxon>
        <taxon>Gracilibacillus</taxon>
    </lineage>
</organism>
<dbReference type="EMBL" id="CP095071">
    <property type="protein sequence ID" value="UOQ85316.1"/>
    <property type="molecule type" value="Genomic_DNA"/>
</dbReference>
<sequence>MIKVLLFAQLQEEAQTDVIEIDFQEGTVTELKKILQSQFDFSQLSESMFAINEAYALEHDVVKSGDTVAVIPPVSGG</sequence>
<dbReference type="InterPro" id="IPR003749">
    <property type="entry name" value="ThiS/MoaD-like"/>
</dbReference>
<evidence type="ECO:0000313" key="4">
    <source>
        <dbReference type="EMBL" id="UOQ85316.1"/>
    </source>
</evidence>
<dbReference type="SUPFAM" id="SSF54285">
    <property type="entry name" value="MoaD/ThiS"/>
    <property type="match status" value="1"/>
</dbReference>
<name>A0ABY4GLS3_9BACI</name>
<protein>
    <recommendedName>
        <fullName evidence="3">Molybdopterin synthase sulfur carrier subunit</fullName>
    </recommendedName>
</protein>
<dbReference type="InterPro" id="IPR012675">
    <property type="entry name" value="Beta-grasp_dom_sf"/>
</dbReference>
<dbReference type="InterPro" id="IPR044672">
    <property type="entry name" value="MOCS2A"/>
</dbReference>
<dbReference type="PANTHER" id="PTHR33359">
    <property type="entry name" value="MOLYBDOPTERIN SYNTHASE SULFUR CARRIER SUBUNIT"/>
    <property type="match status" value="1"/>
</dbReference>
<evidence type="ECO:0000313" key="5">
    <source>
        <dbReference type="Proteomes" id="UP000831537"/>
    </source>
</evidence>
<evidence type="ECO:0000256" key="1">
    <source>
        <dbReference type="ARBA" id="ARBA00022741"/>
    </source>
</evidence>
<accession>A0ABY4GLS3</accession>
<dbReference type="RefSeq" id="WP_244744051.1">
    <property type="nucleotide sequence ID" value="NZ_CP095071.1"/>
</dbReference>
<evidence type="ECO:0000256" key="3">
    <source>
        <dbReference type="ARBA" id="ARBA00024247"/>
    </source>
</evidence>
<reference evidence="4 5" key="1">
    <citation type="submission" date="2022-04" db="EMBL/GenBank/DDBJ databases">
        <title>Gracilibacillus sp. isolated from saltern.</title>
        <authorList>
            <person name="Won M."/>
            <person name="Lee C.-M."/>
            <person name="Woen H.-Y."/>
            <person name="Kwon S.-W."/>
        </authorList>
    </citation>
    <scope>NUCLEOTIDE SEQUENCE [LARGE SCALE GENOMIC DNA]</scope>
    <source>
        <strain evidence="4 5">SSPM10-3</strain>
    </source>
</reference>
<keyword evidence="5" id="KW-1185">Reference proteome</keyword>
<dbReference type="NCBIfam" id="TIGR01682">
    <property type="entry name" value="moaD"/>
    <property type="match status" value="1"/>
</dbReference>
<comment type="similarity">
    <text evidence="2">Belongs to the MoaD family.</text>
</comment>
<dbReference type="PANTHER" id="PTHR33359:SF1">
    <property type="entry name" value="MOLYBDOPTERIN SYNTHASE SULFUR CARRIER SUBUNIT"/>
    <property type="match status" value="1"/>
</dbReference>
<dbReference type="Pfam" id="PF02597">
    <property type="entry name" value="ThiS"/>
    <property type="match status" value="1"/>
</dbReference>
<gene>
    <name evidence="4" type="primary">moaD</name>
    <name evidence="4" type="ORF">MUN87_22195</name>
</gene>
<proteinExistence type="inferred from homology"/>